<keyword evidence="1" id="KW-0812">Transmembrane</keyword>
<keyword evidence="1" id="KW-1133">Transmembrane helix</keyword>
<accession>A0A6N2VV01</accession>
<protein>
    <recommendedName>
        <fullName evidence="3">ECF transporter S component</fullName>
    </recommendedName>
</protein>
<feature type="transmembrane region" description="Helical" evidence="1">
    <location>
        <begin position="41"/>
        <end position="63"/>
    </location>
</feature>
<evidence type="ECO:0000256" key="1">
    <source>
        <dbReference type="SAM" id="Phobius"/>
    </source>
</evidence>
<keyword evidence="1" id="KW-0472">Membrane</keyword>
<dbReference type="AlphaFoldDB" id="A0A6N2VV01"/>
<evidence type="ECO:0000313" key="2">
    <source>
        <dbReference type="EMBL" id="VYT33898.1"/>
    </source>
</evidence>
<organism evidence="2">
    <name type="scientific">[Clostridium] nexile</name>
    <dbReference type="NCBI Taxonomy" id="29361"/>
    <lineage>
        <taxon>Bacteria</taxon>
        <taxon>Bacillati</taxon>
        <taxon>Bacillota</taxon>
        <taxon>Clostridia</taxon>
        <taxon>Lachnospirales</taxon>
        <taxon>Lachnospiraceae</taxon>
        <taxon>Tyzzerella</taxon>
    </lineage>
</organism>
<sequence>MKKLTVVQVCFIALSAVINIIGGNLALVLRLPIYLDSIGTFLASALLGPVGGVLAGVVSGVISGITTDIYSLYFIPVQVVTGVAAGILFRTTLLKKWNIFLGAFCVSIAGTIISACITAYVFGGVTSSGSSILVTLLHKLGLNMVASAFVVQIVTDYADRLISIAIVVAVLAVLSNSMKQQIREGKTNGQV</sequence>
<feature type="transmembrane region" description="Helical" evidence="1">
    <location>
        <begin position="129"/>
        <end position="154"/>
    </location>
</feature>
<dbReference type="GO" id="GO:0022857">
    <property type="term" value="F:transmembrane transporter activity"/>
    <property type="evidence" value="ECO:0007669"/>
    <property type="project" value="InterPro"/>
</dbReference>
<feature type="transmembrane region" description="Helical" evidence="1">
    <location>
        <begin position="6"/>
        <end position="29"/>
    </location>
</feature>
<feature type="transmembrane region" description="Helical" evidence="1">
    <location>
        <begin position="69"/>
        <end position="89"/>
    </location>
</feature>
<evidence type="ECO:0008006" key="3">
    <source>
        <dbReference type="Google" id="ProtNLM"/>
    </source>
</evidence>
<dbReference type="EMBL" id="CACRTG010000039">
    <property type="protein sequence ID" value="VYT33898.1"/>
    <property type="molecule type" value="Genomic_DNA"/>
</dbReference>
<feature type="transmembrane region" description="Helical" evidence="1">
    <location>
        <begin position="161"/>
        <end position="178"/>
    </location>
</feature>
<feature type="transmembrane region" description="Helical" evidence="1">
    <location>
        <begin position="101"/>
        <end position="123"/>
    </location>
</feature>
<dbReference type="InterPro" id="IPR024529">
    <property type="entry name" value="ECF_trnsprt_substrate-spec"/>
</dbReference>
<dbReference type="Gene3D" id="1.10.1760.20">
    <property type="match status" value="1"/>
</dbReference>
<gene>
    <name evidence="2" type="ORF">CNLFYP112_02919</name>
</gene>
<name>A0A6N2VV01_9FIRM</name>
<dbReference type="Pfam" id="PF12822">
    <property type="entry name" value="ECF_trnsprt"/>
    <property type="match status" value="1"/>
</dbReference>
<reference evidence="2" key="1">
    <citation type="submission" date="2019-11" db="EMBL/GenBank/DDBJ databases">
        <authorList>
            <person name="Feng L."/>
        </authorList>
    </citation>
    <scope>NUCLEOTIDE SEQUENCE</scope>
    <source>
        <strain evidence="2">CnexileLFYP112</strain>
    </source>
</reference>
<proteinExistence type="predicted"/>